<evidence type="ECO:0000256" key="1">
    <source>
        <dbReference type="SAM" id="MobiDB-lite"/>
    </source>
</evidence>
<evidence type="ECO:0000313" key="2">
    <source>
        <dbReference type="EMBL" id="OJJ84541.1"/>
    </source>
</evidence>
<accession>A0A1L9VKX8</accession>
<proteinExistence type="predicted"/>
<dbReference type="EMBL" id="KV878896">
    <property type="protein sequence ID" value="OJJ84541.1"/>
    <property type="molecule type" value="Genomic_DNA"/>
</dbReference>
<organism evidence="2 3">
    <name type="scientific">Aspergillus glaucus CBS 516.65</name>
    <dbReference type="NCBI Taxonomy" id="1160497"/>
    <lineage>
        <taxon>Eukaryota</taxon>
        <taxon>Fungi</taxon>
        <taxon>Dikarya</taxon>
        <taxon>Ascomycota</taxon>
        <taxon>Pezizomycotina</taxon>
        <taxon>Eurotiomycetes</taxon>
        <taxon>Eurotiomycetidae</taxon>
        <taxon>Eurotiales</taxon>
        <taxon>Aspergillaceae</taxon>
        <taxon>Aspergillus</taxon>
        <taxon>Aspergillus subgen. Aspergillus</taxon>
    </lineage>
</organism>
<gene>
    <name evidence="2" type="ORF">ASPGLDRAFT_46446</name>
</gene>
<dbReference type="RefSeq" id="XP_022401239.1">
    <property type="nucleotide sequence ID" value="XM_022546446.1"/>
</dbReference>
<dbReference type="VEuPathDB" id="FungiDB:ASPGLDRAFT_46446"/>
<reference evidence="3" key="1">
    <citation type="journal article" date="2017" name="Genome Biol.">
        <title>Comparative genomics reveals high biological diversity and specific adaptations in the industrially and medically important fungal genus Aspergillus.</title>
        <authorList>
            <person name="de Vries R.P."/>
            <person name="Riley R."/>
            <person name="Wiebenga A."/>
            <person name="Aguilar-Osorio G."/>
            <person name="Amillis S."/>
            <person name="Uchima C.A."/>
            <person name="Anderluh G."/>
            <person name="Asadollahi M."/>
            <person name="Askin M."/>
            <person name="Barry K."/>
            <person name="Battaglia E."/>
            <person name="Bayram O."/>
            <person name="Benocci T."/>
            <person name="Braus-Stromeyer S.A."/>
            <person name="Caldana C."/>
            <person name="Canovas D."/>
            <person name="Cerqueira G.C."/>
            <person name="Chen F."/>
            <person name="Chen W."/>
            <person name="Choi C."/>
            <person name="Clum A."/>
            <person name="Dos Santos R.A."/>
            <person name="Damasio A.R."/>
            <person name="Diallinas G."/>
            <person name="Emri T."/>
            <person name="Fekete E."/>
            <person name="Flipphi M."/>
            <person name="Freyberg S."/>
            <person name="Gallo A."/>
            <person name="Gournas C."/>
            <person name="Habgood R."/>
            <person name="Hainaut M."/>
            <person name="Harispe M.L."/>
            <person name="Henrissat B."/>
            <person name="Hilden K.S."/>
            <person name="Hope R."/>
            <person name="Hossain A."/>
            <person name="Karabika E."/>
            <person name="Karaffa L."/>
            <person name="Karanyi Z."/>
            <person name="Krasevec N."/>
            <person name="Kuo A."/>
            <person name="Kusch H."/>
            <person name="LaButti K."/>
            <person name="Lagendijk E.L."/>
            <person name="Lapidus A."/>
            <person name="Levasseur A."/>
            <person name="Lindquist E."/>
            <person name="Lipzen A."/>
            <person name="Logrieco A.F."/>
            <person name="MacCabe A."/>
            <person name="Maekelae M.R."/>
            <person name="Malavazi I."/>
            <person name="Melin P."/>
            <person name="Meyer V."/>
            <person name="Mielnichuk N."/>
            <person name="Miskei M."/>
            <person name="Molnar A.P."/>
            <person name="Mule G."/>
            <person name="Ngan C.Y."/>
            <person name="Orejas M."/>
            <person name="Orosz E."/>
            <person name="Ouedraogo J.P."/>
            <person name="Overkamp K.M."/>
            <person name="Park H.-S."/>
            <person name="Perrone G."/>
            <person name="Piumi F."/>
            <person name="Punt P.J."/>
            <person name="Ram A.F."/>
            <person name="Ramon A."/>
            <person name="Rauscher S."/>
            <person name="Record E."/>
            <person name="Riano-Pachon D.M."/>
            <person name="Robert V."/>
            <person name="Roehrig J."/>
            <person name="Ruller R."/>
            <person name="Salamov A."/>
            <person name="Salih N.S."/>
            <person name="Samson R.A."/>
            <person name="Sandor E."/>
            <person name="Sanguinetti M."/>
            <person name="Schuetze T."/>
            <person name="Sepcic K."/>
            <person name="Shelest E."/>
            <person name="Sherlock G."/>
            <person name="Sophianopoulou V."/>
            <person name="Squina F.M."/>
            <person name="Sun H."/>
            <person name="Susca A."/>
            <person name="Todd R.B."/>
            <person name="Tsang A."/>
            <person name="Unkles S.E."/>
            <person name="van de Wiele N."/>
            <person name="van Rossen-Uffink D."/>
            <person name="Oliveira J.V."/>
            <person name="Vesth T.C."/>
            <person name="Visser J."/>
            <person name="Yu J.-H."/>
            <person name="Zhou M."/>
            <person name="Andersen M.R."/>
            <person name="Archer D.B."/>
            <person name="Baker S.E."/>
            <person name="Benoit I."/>
            <person name="Brakhage A.A."/>
            <person name="Braus G.H."/>
            <person name="Fischer R."/>
            <person name="Frisvad J.C."/>
            <person name="Goldman G.H."/>
            <person name="Houbraken J."/>
            <person name="Oakley B."/>
            <person name="Pocsi I."/>
            <person name="Scazzocchio C."/>
            <person name="Seiboth B."/>
            <person name="vanKuyk P.A."/>
            <person name="Wortman J."/>
            <person name="Dyer P.S."/>
            <person name="Grigoriev I.V."/>
        </authorList>
    </citation>
    <scope>NUCLEOTIDE SEQUENCE [LARGE SCALE GENOMIC DNA]</scope>
    <source>
        <strain evidence="3">CBS 516.65</strain>
    </source>
</reference>
<sequence length="111" mass="12354">MINTLKPSTVMVGQFLHALLGKKPAEQMKSQADEYDRLAEIWDKGTVYFNHFFPPADGDDPKRHKQIPRSALPKRCTGGPQLSFSRKTSRAWTSAYPLSSVTATTPSSSSR</sequence>
<feature type="region of interest" description="Disordered" evidence="1">
    <location>
        <begin position="53"/>
        <end position="85"/>
    </location>
</feature>
<evidence type="ECO:0000313" key="3">
    <source>
        <dbReference type="Proteomes" id="UP000184300"/>
    </source>
</evidence>
<dbReference type="OrthoDB" id="4225869at2759"/>
<dbReference type="AlphaFoldDB" id="A0A1L9VKX8"/>
<name>A0A1L9VKX8_ASPGL</name>
<keyword evidence="3" id="KW-1185">Reference proteome</keyword>
<dbReference type="GeneID" id="34462707"/>
<dbReference type="Proteomes" id="UP000184300">
    <property type="component" value="Unassembled WGS sequence"/>
</dbReference>
<protein>
    <submittedName>
        <fullName evidence="2">Uncharacterized protein</fullName>
    </submittedName>
</protein>